<evidence type="ECO:0000313" key="3">
    <source>
        <dbReference type="Proteomes" id="UP000011529"/>
    </source>
</evidence>
<gene>
    <name evidence="2" type="ORF">RE6C_02361</name>
</gene>
<dbReference type="RefSeq" id="WP_008656654.1">
    <property type="nucleotide sequence ID" value="NZ_ANMO01000113.1"/>
</dbReference>
<dbReference type="PATRIC" id="fig|1263867.3.peg.2519"/>
<accession>M2B5E3</accession>
<proteinExistence type="predicted"/>
<organism evidence="2 3">
    <name type="scientific">Rhodopirellula europaea 6C</name>
    <dbReference type="NCBI Taxonomy" id="1263867"/>
    <lineage>
        <taxon>Bacteria</taxon>
        <taxon>Pseudomonadati</taxon>
        <taxon>Planctomycetota</taxon>
        <taxon>Planctomycetia</taxon>
        <taxon>Pirellulales</taxon>
        <taxon>Pirellulaceae</taxon>
        <taxon>Rhodopirellula</taxon>
    </lineage>
</organism>
<sequence length="95" mass="10253">MNVTETKPLDQPGRTPKGRQRLRPSRMQPAELRTPASCSPVEALNPVEAPKLVKAPNPVEDCSATLETLAFAIGLDAGDDAAIYLHRANTHHDGE</sequence>
<dbReference type="AlphaFoldDB" id="M2B5E3"/>
<reference evidence="2" key="1">
    <citation type="submission" date="2012-11" db="EMBL/GenBank/DDBJ databases">
        <title>Permanent draft genomes of Rhodopirellula europaea strain SH398 and 6C.</title>
        <authorList>
            <person name="Richter M."/>
            <person name="Richter-Heitmann T."/>
            <person name="Frank C."/>
            <person name="Harder J."/>
            <person name="Glockner F.O."/>
        </authorList>
    </citation>
    <scope>NUCLEOTIDE SEQUENCE</scope>
    <source>
        <strain evidence="2">6C</strain>
    </source>
</reference>
<evidence type="ECO:0000313" key="2">
    <source>
        <dbReference type="EMBL" id="EMB16958.1"/>
    </source>
</evidence>
<keyword evidence="3" id="KW-1185">Reference proteome</keyword>
<protein>
    <submittedName>
        <fullName evidence="2">Uncharacterized protein</fullName>
    </submittedName>
</protein>
<evidence type="ECO:0000256" key="1">
    <source>
        <dbReference type="SAM" id="MobiDB-lite"/>
    </source>
</evidence>
<comment type="caution">
    <text evidence="2">The sequence shown here is derived from an EMBL/GenBank/DDBJ whole genome shotgun (WGS) entry which is preliminary data.</text>
</comment>
<reference evidence="2" key="2">
    <citation type="journal article" date="2013" name="Mar. Genomics">
        <title>Expression of sulfatases in Rhodopirellula baltica and the diversity of sulfatases in the genus Rhodopirellula.</title>
        <authorList>
            <person name="Wegner C.E."/>
            <person name="Richter-Heitmann T."/>
            <person name="Klindworth A."/>
            <person name="Klockow C."/>
            <person name="Richter M."/>
            <person name="Achstetter T."/>
            <person name="Glockner F.O."/>
            <person name="Harder J."/>
        </authorList>
    </citation>
    <scope>NUCLEOTIDE SEQUENCE [LARGE SCALE GENOMIC DNA]</scope>
    <source>
        <strain evidence="2">6C</strain>
    </source>
</reference>
<dbReference type="EMBL" id="ANMO01000113">
    <property type="protein sequence ID" value="EMB16958.1"/>
    <property type="molecule type" value="Genomic_DNA"/>
</dbReference>
<feature type="region of interest" description="Disordered" evidence="1">
    <location>
        <begin position="1"/>
        <end position="39"/>
    </location>
</feature>
<name>M2B5E3_9BACT</name>
<dbReference type="Proteomes" id="UP000011529">
    <property type="component" value="Unassembled WGS sequence"/>
</dbReference>